<dbReference type="InterPro" id="IPR045372">
    <property type="entry name" value="YidB"/>
</dbReference>
<proteinExistence type="predicted"/>
<gene>
    <name evidence="1" type="ORF">MNB_SV-14-1173</name>
</gene>
<organism evidence="1">
    <name type="scientific">hydrothermal vent metagenome</name>
    <dbReference type="NCBI Taxonomy" id="652676"/>
    <lineage>
        <taxon>unclassified sequences</taxon>
        <taxon>metagenomes</taxon>
        <taxon>ecological metagenomes</taxon>
    </lineage>
</organism>
<dbReference type="Pfam" id="PF20159">
    <property type="entry name" value="YidB"/>
    <property type="match status" value="1"/>
</dbReference>
<protein>
    <recommendedName>
        <fullName evidence="2">DUF937 domain-containing protein</fullName>
    </recommendedName>
</protein>
<sequence length="149" mass="15032">MDFSELLKMGADMIQGNSDDATTGLDSNSISDALGKLLGSGPDGGIDLSNILSGLNENGLGSVVGSWLGNGENEPISMDSITDLLGSDKISEFASSLGLSEESAKGALADALPNVVDKATSGEGSIIDDMLAQVGGAEGAMDMLGKMFK</sequence>
<evidence type="ECO:0000313" key="1">
    <source>
        <dbReference type="EMBL" id="SFV61035.1"/>
    </source>
</evidence>
<dbReference type="Gene3D" id="1.10.10.690">
    <property type="entry name" value="YidB-like"/>
    <property type="match status" value="1"/>
</dbReference>
<dbReference type="SUPFAM" id="SSF140804">
    <property type="entry name" value="YidB-like"/>
    <property type="match status" value="1"/>
</dbReference>
<evidence type="ECO:0008006" key="2">
    <source>
        <dbReference type="Google" id="ProtNLM"/>
    </source>
</evidence>
<dbReference type="AlphaFoldDB" id="A0A1W1C5M0"/>
<reference evidence="1" key="1">
    <citation type="submission" date="2016-10" db="EMBL/GenBank/DDBJ databases">
        <authorList>
            <person name="de Groot N.N."/>
        </authorList>
    </citation>
    <scope>NUCLEOTIDE SEQUENCE</scope>
</reference>
<accession>A0A1W1C5M0</accession>
<dbReference type="EMBL" id="FPHN01000119">
    <property type="protein sequence ID" value="SFV61035.1"/>
    <property type="molecule type" value="Genomic_DNA"/>
</dbReference>
<name>A0A1W1C5M0_9ZZZZ</name>
<dbReference type="InterPro" id="IPR027405">
    <property type="entry name" value="YidB-like"/>
</dbReference>